<dbReference type="SMART" id="SM00320">
    <property type="entry name" value="WD40"/>
    <property type="match status" value="6"/>
</dbReference>
<sequence length="629" mass="70689">MSSSYKRKIQISVTLRNESETAHRSSVNSLQYDKNTGRLFSAGSDSIIRIWNTSKPDSSINETTSKRYIQSMEHHCDWVNDIVLCCNGQNLISASSDTTIKVWNAKQGFCMSTLRTHQDYVKALAYAKDVELVASAGFDQAIYLWDVGTLTKLTATNNTVTTSSLNGNKNSIYSLAMSSNANVICSGSTEKIIRVWDARCCQKIGKLKGHTDNVKSLLVSDDGSQIISASSDGSVKVWSVGQQRCIGTIQLHNEGVWALATNDNWTELYSGGKDKMIWRTNLRDFSDSILVLEEDNCIHKILCIENDGSKYLWTCGQSENIKRFKISTSKASQLVVKNASDNDDDEIPVESKIITTSLVQAKNSLATFDTLELGKKDSSHLSPDIIIYGAPSIRQYVVLNDKRHIVTKDTENNVDVWDQQRRCFNNDGTVNNSNNYNSNTYNPGTNSYSINSGYNTTPQTNKITTNPIFINIENKIELYCNEQKLDPDMDLRSVKHFIWRQGANSNSTNNNKNPKRERLSATEMLQVRKIMEHVLTKLIGSNDGTVNNSNNYNSNTYNPGTNSYSINSGYNTTPQANKITTNPIFINIENKIELYCNEQKLDPDMDLRSVKHFIWRQGGDVVIVYKQIR</sequence>
<keyword evidence="6" id="KW-1185">Reference proteome</keyword>
<evidence type="ECO:0000256" key="3">
    <source>
        <dbReference type="ARBA" id="ARBA00022574"/>
    </source>
</evidence>
<dbReference type="Pfam" id="PF00400">
    <property type="entry name" value="WD40"/>
    <property type="match status" value="5"/>
</dbReference>
<evidence type="ECO:0000256" key="4">
    <source>
        <dbReference type="ARBA" id="ARBA00022737"/>
    </source>
</evidence>
<feature type="repeat" description="WD" evidence="5">
    <location>
        <begin position="207"/>
        <end position="248"/>
    </location>
</feature>
<evidence type="ECO:0000256" key="2">
    <source>
        <dbReference type="ARBA" id="ARBA00021538"/>
    </source>
</evidence>
<organism evidence="6 7">
    <name type="scientific">Strongyloides papillosus</name>
    <name type="common">Intestinal threadworm</name>
    <dbReference type="NCBI Taxonomy" id="174720"/>
    <lineage>
        <taxon>Eukaryota</taxon>
        <taxon>Metazoa</taxon>
        <taxon>Ecdysozoa</taxon>
        <taxon>Nematoda</taxon>
        <taxon>Chromadorea</taxon>
        <taxon>Rhabditida</taxon>
        <taxon>Tylenchina</taxon>
        <taxon>Panagrolaimomorpha</taxon>
        <taxon>Strongyloidoidea</taxon>
        <taxon>Strongyloididae</taxon>
        <taxon>Strongyloides</taxon>
    </lineage>
</organism>
<dbReference type="GO" id="GO:0000724">
    <property type="term" value="P:double-strand break repair via homologous recombination"/>
    <property type="evidence" value="ECO:0007669"/>
    <property type="project" value="TreeGrafter"/>
</dbReference>
<dbReference type="STRING" id="174720.A0A0N5CFH0"/>
<dbReference type="GO" id="GO:0043130">
    <property type="term" value="F:ubiquitin binding"/>
    <property type="evidence" value="ECO:0007669"/>
    <property type="project" value="TreeGrafter"/>
</dbReference>
<dbReference type="InterPro" id="IPR001680">
    <property type="entry name" value="WD40_rpt"/>
</dbReference>
<feature type="repeat" description="WD" evidence="5">
    <location>
        <begin position="72"/>
        <end position="113"/>
    </location>
</feature>
<dbReference type="PROSITE" id="PS50082">
    <property type="entry name" value="WD_REPEATS_2"/>
    <property type="match status" value="5"/>
</dbReference>
<comment type="similarity">
    <text evidence="1">Belongs to the WD repeat WDR48 family.</text>
</comment>
<evidence type="ECO:0000256" key="5">
    <source>
        <dbReference type="PROSITE-ProRule" id="PRU00221"/>
    </source>
</evidence>
<dbReference type="SUPFAM" id="SSF50978">
    <property type="entry name" value="WD40 repeat-like"/>
    <property type="match status" value="1"/>
</dbReference>
<evidence type="ECO:0000313" key="6">
    <source>
        <dbReference type="Proteomes" id="UP000046392"/>
    </source>
</evidence>
<dbReference type="PANTHER" id="PTHR19862:SF14">
    <property type="entry name" value="WD REPEAT-CONTAINING PROTEIN 48"/>
    <property type="match status" value="1"/>
</dbReference>
<evidence type="ECO:0000313" key="7">
    <source>
        <dbReference type="WBParaSite" id="SPAL_0001660700.1"/>
    </source>
</evidence>
<feature type="repeat" description="WD" evidence="5">
    <location>
        <begin position="165"/>
        <end position="197"/>
    </location>
</feature>
<keyword evidence="3 5" id="KW-0853">WD repeat</keyword>
<dbReference type="WBParaSite" id="SPAL_0001660700.1">
    <property type="protein sequence ID" value="SPAL_0001660700.1"/>
    <property type="gene ID" value="SPAL_0001660700"/>
</dbReference>
<dbReference type="AlphaFoldDB" id="A0A0N5CFH0"/>
<feature type="repeat" description="WD" evidence="5">
    <location>
        <begin position="20"/>
        <end position="61"/>
    </location>
</feature>
<dbReference type="InterPro" id="IPR036322">
    <property type="entry name" value="WD40_repeat_dom_sf"/>
</dbReference>
<dbReference type="InterPro" id="IPR015943">
    <property type="entry name" value="WD40/YVTN_repeat-like_dom_sf"/>
</dbReference>
<dbReference type="Gene3D" id="2.130.10.10">
    <property type="entry name" value="YVTN repeat-like/Quinoprotein amine dehydrogenase"/>
    <property type="match status" value="2"/>
</dbReference>
<dbReference type="InterPro" id="IPR019775">
    <property type="entry name" value="WD40_repeat_CS"/>
</dbReference>
<reference evidence="7" key="1">
    <citation type="submission" date="2017-02" db="UniProtKB">
        <authorList>
            <consortium name="WormBaseParasite"/>
        </authorList>
    </citation>
    <scope>IDENTIFICATION</scope>
</reference>
<accession>A0A0N5CFH0</accession>
<dbReference type="InterPro" id="IPR020472">
    <property type="entry name" value="WD40_PAC1"/>
</dbReference>
<dbReference type="PANTHER" id="PTHR19862">
    <property type="entry name" value="WD REPEAT-CONTAINING PROTEIN 48"/>
    <property type="match status" value="1"/>
</dbReference>
<dbReference type="PROSITE" id="PS00678">
    <property type="entry name" value="WD_REPEATS_1"/>
    <property type="match status" value="2"/>
</dbReference>
<dbReference type="Proteomes" id="UP000046392">
    <property type="component" value="Unplaced"/>
</dbReference>
<dbReference type="InterPro" id="IPR021772">
    <property type="entry name" value="WDR48/Bun107"/>
</dbReference>
<proteinExistence type="inferred from homology"/>
<evidence type="ECO:0000256" key="1">
    <source>
        <dbReference type="ARBA" id="ARBA00006917"/>
    </source>
</evidence>
<dbReference type="InterPro" id="IPR051246">
    <property type="entry name" value="WDR48"/>
</dbReference>
<dbReference type="CDD" id="cd00200">
    <property type="entry name" value="WD40"/>
    <property type="match status" value="1"/>
</dbReference>
<protein>
    <recommendedName>
        <fullName evidence="2">WD repeat-containing protein 48 homolog</fullName>
    </recommendedName>
</protein>
<dbReference type="PRINTS" id="PR00320">
    <property type="entry name" value="GPROTEINBRPT"/>
</dbReference>
<name>A0A0N5CFH0_STREA</name>
<feature type="repeat" description="WD" evidence="5">
    <location>
        <begin position="114"/>
        <end position="155"/>
    </location>
</feature>
<dbReference type="PROSITE" id="PS50294">
    <property type="entry name" value="WD_REPEATS_REGION"/>
    <property type="match status" value="5"/>
</dbReference>
<dbReference type="Pfam" id="PF11816">
    <property type="entry name" value="DUF3337"/>
    <property type="match status" value="2"/>
</dbReference>
<keyword evidence="4" id="KW-0677">Repeat</keyword>